<evidence type="ECO:0000313" key="1">
    <source>
        <dbReference type="EMBL" id="ODN76553.1"/>
    </source>
</evidence>
<gene>
    <name evidence="1" type="ORF">L202_05215</name>
</gene>
<accession>A0A1E3HJN1</accession>
<comment type="caution">
    <text evidence="1">The sequence shown here is derived from an EMBL/GenBank/DDBJ whole genome shotgun (WGS) entry which is preliminary data.</text>
</comment>
<dbReference type="EMBL" id="AWGJ01000008">
    <property type="protein sequence ID" value="ODN76553.1"/>
    <property type="molecule type" value="Genomic_DNA"/>
</dbReference>
<sequence length="92" mass="10193">MDAAMRLKTMIIMGVYVTRVPSVTGVPSIFVAADYSRDLYSACIACVLNLTELTFCFPNTEPVRPLSMFQAGLDGGFRASKYEWKQSTNTNL</sequence>
<evidence type="ECO:0000313" key="2">
    <source>
        <dbReference type="Proteomes" id="UP000094065"/>
    </source>
</evidence>
<dbReference type="Proteomes" id="UP000094065">
    <property type="component" value="Unassembled WGS sequence"/>
</dbReference>
<dbReference type="RefSeq" id="XP_018991927.1">
    <property type="nucleotide sequence ID" value="XM_019139436.1"/>
</dbReference>
<name>A0A1E3HJN1_9TREE</name>
<dbReference type="GeneID" id="30156524"/>
<protein>
    <submittedName>
        <fullName evidence="1">Uncharacterized protein</fullName>
    </submittedName>
</protein>
<organism evidence="1 2">
    <name type="scientific">Cryptococcus amylolentus CBS 6039</name>
    <dbReference type="NCBI Taxonomy" id="1295533"/>
    <lineage>
        <taxon>Eukaryota</taxon>
        <taxon>Fungi</taxon>
        <taxon>Dikarya</taxon>
        <taxon>Basidiomycota</taxon>
        <taxon>Agaricomycotina</taxon>
        <taxon>Tremellomycetes</taxon>
        <taxon>Tremellales</taxon>
        <taxon>Cryptococcaceae</taxon>
        <taxon>Cryptococcus</taxon>
    </lineage>
</organism>
<dbReference type="AlphaFoldDB" id="A0A1E3HJN1"/>
<keyword evidence="2" id="KW-1185">Reference proteome</keyword>
<reference evidence="1 2" key="1">
    <citation type="submission" date="2016-06" db="EMBL/GenBank/DDBJ databases">
        <title>Evolution of pathogenesis and genome organization in the Tremellales.</title>
        <authorList>
            <person name="Cuomo C."/>
            <person name="Litvintseva A."/>
            <person name="Heitman J."/>
            <person name="Chen Y."/>
            <person name="Sun S."/>
            <person name="Springer D."/>
            <person name="Dromer F."/>
            <person name="Young S."/>
            <person name="Zeng Q."/>
            <person name="Chapman S."/>
            <person name="Gujja S."/>
            <person name="Saif S."/>
            <person name="Birren B."/>
        </authorList>
    </citation>
    <scope>NUCLEOTIDE SEQUENCE [LARGE SCALE GENOMIC DNA]</scope>
    <source>
        <strain evidence="1 2">CBS 6039</strain>
    </source>
</reference>
<proteinExistence type="predicted"/>